<protein>
    <submittedName>
        <fullName evidence="2">Lantibiotic dehydratase</fullName>
    </submittedName>
</protein>
<accession>A0A504JAR9</accession>
<dbReference type="Proteomes" id="UP000315540">
    <property type="component" value="Unassembled WGS sequence"/>
</dbReference>
<proteinExistence type="predicted"/>
<keyword evidence="3" id="KW-1185">Reference proteome</keyword>
<gene>
    <name evidence="2" type="ORF">FHK87_17030</name>
</gene>
<organism evidence="2 3">
    <name type="scientific">Aquimarina algicola</name>
    <dbReference type="NCBI Taxonomy" id="2589995"/>
    <lineage>
        <taxon>Bacteria</taxon>
        <taxon>Pseudomonadati</taxon>
        <taxon>Bacteroidota</taxon>
        <taxon>Flavobacteriia</taxon>
        <taxon>Flavobacteriales</taxon>
        <taxon>Flavobacteriaceae</taxon>
        <taxon>Aquimarina</taxon>
    </lineage>
</organism>
<dbReference type="Pfam" id="PF04738">
    <property type="entry name" value="Lant_dehydr_N"/>
    <property type="match status" value="1"/>
</dbReference>
<dbReference type="EMBL" id="VFWZ01000005">
    <property type="protein sequence ID" value="TPN84633.1"/>
    <property type="molecule type" value="Genomic_DNA"/>
</dbReference>
<evidence type="ECO:0000259" key="1">
    <source>
        <dbReference type="Pfam" id="PF04738"/>
    </source>
</evidence>
<sequence length="747" mass="86309">MKKTKNPYKGFEKFVLRTPLLSLSAYKKLTEEDVVEEKLIRELCQNVTIQEAVFLASPSLFFELKKWLEGEITDQKESEKLIFSILKYLSRMSSRCTPFGIFAGCSVGKFDYNSRIELSSSDQNKRHTRLDMNYLVALSQDLVKNESIRKQLLFFPNTSIYKAGDFLRYVEYHHDKNSRRHHHIVAVNHSEYLEQILQKSKEGALLKDLSLLLVDDEITEEEASAFIEELIDNQVLISELEPSVSGDEFLPKIQLVLQKLEGVEELLAIINQIHQEIHVIDQTLQNPISRYTDLSELIKKLGTGYELKYLFQTDMILETNHNVLQKEILQKAKKCLAFLNKISPKVDIETPMQSFKNAFYERYENREVSLSNALDIEIGVGYLQNQGTGDVTPLVDDLILPLKNENREVKNIKWTRTHAILHEKLQEVHHNQEYVMKLTDEDFKDFEVTWTDLPDTISSMIEIITEDGEQKIVMTGAGGSSAANILGRFCHGDSELNTHTNSIIEKETIINKDKILAEIVHLPESRVGNILMRPAFRAFEIPYLATSSVEPNKQIDISDLMVSMPNHKKMILRSKKHKKEVIPHLTNAHNYSANALPIYHFLCDMQTQDLRSSIGFNWGGLADQYKFLPRVIYEDIIISRAVWNFKKVDLEPFLKLFYIEKKLLSAISDWRDVYQIPQYVSLIDGDNKLLINLRNITSIQMLLHTIKNRTQIKFSEFLFTEKGIVTCDNDDYTNQIVVSFFNEGKLK</sequence>
<dbReference type="RefSeq" id="WP_140594968.1">
    <property type="nucleotide sequence ID" value="NZ_VFWZ01000005.1"/>
</dbReference>
<reference evidence="2 3" key="1">
    <citation type="submission" date="2019-06" db="EMBL/GenBank/DDBJ databases">
        <authorList>
            <person name="Meng X."/>
        </authorList>
    </citation>
    <scope>NUCLEOTIDE SEQUENCE [LARGE SCALE GENOMIC DNA]</scope>
    <source>
        <strain evidence="2 3">M625</strain>
    </source>
</reference>
<dbReference type="OrthoDB" id="1273722at2"/>
<dbReference type="InterPro" id="IPR006827">
    <property type="entry name" value="Lant_deHydtase_N"/>
</dbReference>
<evidence type="ECO:0000313" key="3">
    <source>
        <dbReference type="Proteomes" id="UP000315540"/>
    </source>
</evidence>
<feature type="domain" description="Lantibiotic dehydratase N-terminal" evidence="1">
    <location>
        <begin position="48"/>
        <end position="701"/>
    </location>
</feature>
<dbReference type="AlphaFoldDB" id="A0A504JAR9"/>
<name>A0A504JAR9_9FLAO</name>
<comment type="caution">
    <text evidence="2">The sequence shown here is derived from an EMBL/GenBank/DDBJ whole genome shotgun (WGS) entry which is preliminary data.</text>
</comment>
<evidence type="ECO:0000313" key="2">
    <source>
        <dbReference type="EMBL" id="TPN84633.1"/>
    </source>
</evidence>